<dbReference type="STRING" id="346185.AAY42_11220"/>
<dbReference type="InterPro" id="IPR019619">
    <property type="entry name" value="DUF2490"/>
</dbReference>
<dbReference type="InterPro" id="IPR053713">
    <property type="entry name" value="Bact_OM_Channel_sf"/>
</dbReference>
<sequence length="241" mass="28884">MKSIKPYKKSFFFRTLLISILCIHTIHSQTEDTNDLESWNSITVRYKPNKKWSFELQEQLRLDENISEISEYFTQLGIERSITKNFDFGVGLRFIRENDNEGSIQGYENHFRFHLDAMYKHKLKRFTLKYRLRYQNKNDLSISTSEGDYAKQNIRFKAGMEYNFKNWKLDPKFSAELFNRFQKEDDDNGFSKIRLTLGTDYKFKKLGKLGLFYRIEKDLNETIPETTNIIGLKYIYTIKSK</sequence>
<dbReference type="Proteomes" id="UP000050827">
    <property type="component" value="Unassembled WGS sequence"/>
</dbReference>
<name>A0A0Q1DMX8_9FLAO</name>
<organism evidence="2 3">
    <name type="scientific">Flagellimonas eckloniae</name>
    <dbReference type="NCBI Taxonomy" id="346185"/>
    <lineage>
        <taxon>Bacteria</taxon>
        <taxon>Pseudomonadati</taxon>
        <taxon>Bacteroidota</taxon>
        <taxon>Flavobacteriia</taxon>
        <taxon>Flavobacteriales</taxon>
        <taxon>Flavobacteriaceae</taxon>
        <taxon>Flagellimonas</taxon>
    </lineage>
</organism>
<dbReference type="EMBL" id="LCTZ01000002">
    <property type="protein sequence ID" value="KQC30380.1"/>
    <property type="molecule type" value="Genomic_DNA"/>
</dbReference>
<keyword evidence="3" id="KW-1185">Reference proteome</keyword>
<dbReference type="RefSeq" id="WP_055395218.1">
    <property type="nucleotide sequence ID" value="NZ_LCTZ01000002.1"/>
</dbReference>
<protein>
    <recommendedName>
        <fullName evidence="4">DUF2490 domain-containing protein</fullName>
    </recommendedName>
</protein>
<proteinExistence type="predicted"/>
<keyword evidence="1" id="KW-0732">Signal</keyword>
<dbReference type="Pfam" id="PF10677">
    <property type="entry name" value="DUF2490"/>
    <property type="match status" value="1"/>
</dbReference>
<dbReference type="AlphaFoldDB" id="A0A0Q1DMX8"/>
<evidence type="ECO:0000256" key="1">
    <source>
        <dbReference type="ARBA" id="ARBA00022729"/>
    </source>
</evidence>
<evidence type="ECO:0000313" key="3">
    <source>
        <dbReference type="Proteomes" id="UP000050827"/>
    </source>
</evidence>
<gene>
    <name evidence="2" type="ORF">AAY42_11220</name>
</gene>
<reference evidence="2 3" key="1">
    <citation type="submission" date="2015-04" db="EMBL/GenBank/DDBJ databases">
        <title>Complete genome of flavobacterium.</title>
        <authorList>
            <person name="Kwon Y.M."/>
            <person name="Kim S.-J."/>
        </authorList>
    </citation>
    <scope>NUCLEOTIDE SEQUENCE [LARGE SCALE GENOMIC DNA]</scope>
    <source>
        <strain evidence="2 3">DK169</strain>
    </source>
</reference>
<dbReference type="Gene3D" id="2.40.160.40">
    <property type="entry name" value="monomeric porin ompg"/>
    <property type="match status" value="1"/>
</dbReference>
<comment type="caution">
    <text evidence="2">The sequence shown here is derived from an EMBL/GenBank/DDBJ whole genome shotgun (WGS) entry which is preliminary data.</text>
</comment>
<dbReference type="OrthoDB" id="1365775at2"/>
<evidence type="ECO:0000313" key="2">
    <source>
        <dbReference type="EMBL" id="KQC30380.1"/>
    </source>
</evidence>
<accession>A0A0Q1DMX8</accession>
<evidence type="ECO:0008006" key="4">
    <source>
        <dbReference type="Google" id="ProtNLM"/>
    </source>
</evidence>